<proteinExistence type="predicted"/>
<dbReference type="Gene3D" id="3.40.50.10320">
    <property type="entry name" value="LmbE-like"/>
    <property type="match status" value="1"/>
</dbReference>
<dbReference type="GO" id="GO:0016811">
    <property type="term" value="F:hydrolase activity, acting on carbon-nitrogen (but not peptide) bonds, in linear amides"/>
    <property type="evidence" value="ECO:0007669"/>
    <property type="project" value="TreeGrafter"/>
</dbReference>
<dbReference type="EMBL" id="MFEG01000023">
    <property type="protein sequence ID" value="OGE75925.1"/>
    <property type="molecule type" value="Genomic_DNA"/>
</dbReference>
<dbReference type="InterPro" id="IPR003737">
    <property type="entry name" value="GlcNAc_PI_deacetylase-related"/>
</dbReference>
<gene>
    <name evidence="1" type="ORF">A3K06_02550</name>
</gene>
<dbReference type="Pfam" id="PF02585">
    <property type="entry name" value="PIG-L"/>
    <property type="match status" value="1"/>
</dbReference>
<evidence type="ECO:0000313" key="1">
    <source>
        <dbReference type="EMBL" id="OGE75925.1"/>
    </source>
</evidence>
<evidence type="ECO:0008006" key="3">
    <source>
        <dbReference type="Google" id="ProtNLM"/>
    </source>
</evidence>
<evidence type="ECO:0000313" key="2">
    <source>
        <dbReference type="Proteomes" id="UP000176547"/>
    </source>
</evidence>
<dbReference type="AlphaFoldDB" id="A0A1F5NE85"/>
<comment type="caution">
    <text evidence="1">The sequence shown here is derived from an EMBL/GenBank/DDBJ whole genome shotgun (WGS) entry which is preliminary data.</text>
</comment>
<dbReference type="PANTHER" id="PTHR12993:SF11">
    <property type="entry name" value="N-ACETYLGLUCOSAMINYL-PHOSPHATIDYLINOSITOL DE-N-ACETYLASE"/>
    <property type="match status" value="1"/>
</dbReference>
<dbReference type="SUPFAM" id="SSF102588">
    <property type="entry name" value="LmbE-like"/>
    <property type="match status" value="1"/>
</dbReference>
<organism evidence="1 2">
    <name type="scientific">Candidatus Doudnabacteria bacterium RIFCSPHIGHO2_01_52_17</name>
    <dbReference type="NCBI Taxonomy" id="1817820"/>
    <lineage>
        <taxon>Bacteria</taxon>
        <taxon>Candidatus Doudnaibacteriota</taxon>
    </lineage>
</organism>
<dbReference type="InterPro" id="IPR024078">
    <property type="entry name" value="LmbE-like_dom_sf"/>
</dbReference>
<name>A0A1F5NE85_9BACT</name>
<sequence>MREAPFLGHKIMLFTAHPDDESYLAAGTIYENRRRGGRTDLVCATCGGKGSSHLRQPLRAKALKLLRQGELRRAAKYLGAGTVVIYDFPDGKLSTRETPLFEKALRIAQKLKPEYILSFGLDGITGHLDHIAAGRVARKIAAWLSIPFYAFALPPKFGKNAQKWLVSRRKKGSYAKGKLQFGKPDTAVKIRRQVKLRALRFHASQMEGKNLFTGYPDYAVRALLSHEYFVRMKV</sequence>
<dbReference type="Proteomes" id="UP000176547">
    <property type="component" value="Unassembled WGS sequence"/>
</dbReference>
<dbReference type="PANTHER" id="PTHR12993">
    <property type="entry name" value="N-ACETYLGLUCOSAMINYL-PHOSPHATIDYLINOSITOL DE-N-ACETYLASE-RELATED"/>
    <property type="match status" value="1"/>
</dbReference>
<reference evidence="1 2" key="1">
    <citation type="journal article" date="2016" name="Nat. Commun.">
        <title>Thousands of microbial genomes shed light on interconnected biogeochemical processes in an aquifer system.</title>
        <authorList>
            <person name="Anantharaman K."/>
            <person name="Brown C.T."/>
            <person name="Hug L.A."/>
            <person name="Sharon I."/>
            <person name="Castelle C.J."/>
            <person name="Probst A.J."/>
            <person name="Thomas B.C."/>
            <person name="Singh A."/>
            <person name="Wilkins M.J."/>
            <person name="Karaoz U."/>
            <person name="Brodie E.L."/>
            <person name="Williams K.H."/>
            <person name="Hubbard S.S."/>
            <person name="Banfield J.F."/>
        </authorList>
    </citation>
    <scope>NUCLEOTIDE SEQUENCE [LARGE SCALE GENOMIC DNA]</scope>
</reference>
<accession>A0A1F5NE85</accession>
<protein>
    <recommendedName>
        <fullName evidence="3">GlcNAc-PI de-N-acetylase</fullName>
    </recommendedName>
</protein>